<dbReference type="GO" id="GO:0006006">
    <property type="term" value="P:glucose metabolic process"/>
    <property type="evidence" value="ECO:0007669"/>
    <property type="project" value="TreeGrafter"/>
</dbReference>
<dbReference type="InterPro" id="IPR011013">
    <property type="entry name" value="Gal_mutarotase_sf_dom"/>
</dbReference>
<comment type="catalytic activity">
    <reaction evidence="1 11">
        <text>alpha-D-glucose = beta-D-glucose</text>
        <dbReference type="Rhea" id="RHEA:10264"/>
        <dbReference type="ChEBI" id="CHEBI:15903"/>
        <dbReference type="ChEBI" id="CHEBI:17925"/>
        <dbReference type="EC" id="5.1.3.3"/>
    </reaction>
</comment>
<dbReference type="GO" id="GO:0033499">
    <property type="term" value="P:galactose catabolic process via UDP-galactose, Leloir pathway"/>
    <property type="evidence" value="ECO:0007669"/>
    <property type="project" value="TreeGrafter"/>
</dbReference>
<evidence type="ECO:0000256" key="3">
    <source>
        <dbReference type="ARBA" id="ARBA00005028"/>
    </source>
</evidence>
<organism evidence="15 16">
    <name type="scientific">Sphingobacterium spiritivorum</name>
    <name type="common">Flavobacterium spiritivorum</name>
    <dbReference type="NCBI Taxonomy" id="258"/>
    <lineage>
        <taxon>Bacteria</taxon>
        <taxon>Pseudomonadati</taxon>
        <taxon>Bacteroidota</taxon>
        <taxon>Sphingobacteriia</taxon>
        <taxon>Sphingobacteriales</taxon>
        <taxon>Sphingobacteriaceae</taxon>
        <taxon>Sphingobacterium</taxon>
    </lineage>
</organism>
<evidence type="ECO:0000256" key="5">
    <source>
        <dbReference type="ARBA" id="ARBA00011245"/>
    </source>
</evidence>
<sequence length="351" mass="39380">MIYQLPSSKNFESQLKDKNTHLFILKNARGMQVALSDYGARIVSILVPDQKGNLRDVALGFDSVQKYYEADEQYHGVTAGRFANRIANGKFEINGSLYTLDQNNGINSLHGGVEGFHRRVWDRRMNQESYVEFYYVSKNGEEGFPGNLSVVVSYSLTDENEIIIKYRAESDQDTVINLTNHTYFNLNGEGNGDILNHHLQINSTEYLAVDEHQIPNAIIPVEGTAFDFREFKTIAQDIAANDEQLIAAKGYDHCFVNAIPISSPCASVFSPASGIRMDVLTTEPGVQLYTGNWMTGNDIGKSGHKYLPYAGFCLETQHYPDSPNQPEFPTTSLKKGEVFTSETHFKFSIQK</sequence>
<dbReference type="AlphaFoldDB" id="A0A380BY89"/>
<feature type="active site" description="Proton acceptor" evidence="12">
    <location>
        <position position="315"/>
    </location>
</feature>
<evidence type="ECO:0000256" key="6">
    <source>
        <dbReference type="ARBA" id="ARBA00013185"/>
    </source>
</evidence>
<evidence type="ECO:0000256" key="7">
    <source>
        <dbReference type="ARBA" id="ARBA00014165"/>
    </source>
</evidence>
<keyword evidence="10 11" id="KW-0119">Carbohydrate metabolism</keyword>
<dbReference type="NCBIfam" id="NF008277">
    <property type="entry name" value="PRK11055.1"/>
    <property type="match status" value="1"/>
</dbReference>
<comment type="cofactor">
    <cofactor evidence="2">
        <name>Ca(2+)</name>
        <dbReference type="ChEBI" id="CHEBI:29108"/>
    </cofactor>
</comment>
<proteinExistence type="inferred from homology"/>
<dbReference type="InterPro" id="IPR008183">
    <property type="entry name" value="Aldose_1/G6P_1-epimerase"/>
</dbReference>
<keyword evidence="8" id="KW-0106">Calcium</keyword>
<evidence type="ECO:0000256" key="10">
    <source>
        <dbReference type="ARBA" id="ARBA00023277"/>
    </source>
</evidence>
<dbReference type="InterPro" id="IPR047215">
    <property type="entry name" value="Galactose_mutarotase-like"/>
</dbReference>
<evidence type="ECO:0000256" key="8">
    <source>
        <dbReference type="ARBA" id="ARBA00022837"/>
    </source>
</evidence>
<dbReference type="EMBL" id="UGYW01000002">
    <property type="protein sequence ID" value="SUJ08705.1"/>
    <property type="molecule type" value="Genomic_DNA"/>
</dbReference>
<keyword evidence="9 11" id="KW-0413">Isomerase</keyword>
<evidence type="ECO:0000256" key="12">
    <source>
        <dbReference type="PIRSR" id="PIRSR005096-1"/>
    </source>
</evidence>
<evidence type="ECO:0000256" key="14">
    <source>
        <dbReference type="PIRSR" id="PIRSR005096-3"/>
    </source>
</evidence>
<dbReference type="GO" id="GO:0030246">
    <property type="term" value="F:carbohydrate binding"/>
    <property type="evidence" value="ECO:0007669"/>
    <property type="project" value="InterPro"/>
</dbReference>
<evidence type="ECO:0000256" key="2">
    <source>
        <dbReference type="ARBA" id="ARBA00001913"/>
    </source>
</evidence>
<dbReference type="CDD" id="cd09019">
    <property type="entry name" value="galactose_mutarotase_like"/>
    <property type="match status" value="1"/>
</dbReference>
<comment type="similarity">
    <text evidence="4 11">Belongs to the aldose epimerase family.</text>
</comment>
<gene>
    <name evidence="15" type="primary">mro_1</name>
    <name evidence="15" type="ORF">NCTC11388_01906</name>
</gene>
<dbReference type="InterPro" id="IPR014718">
    <property type="entry name" value="GH-type_carb-bd"/>
</dbReference>
<dbReference type="UniPathway" id="UPA00242"/>
<comment type="pathway">
    <text evidence="3 11">Carbohydrate metabolism; hexose metabolism.</text>
</comment>
<feature type="binding site" evidence="14">
    <location>
        <begin position="84"/>
        <end position="85"/>
    </location>
    <ligand>
        <name>beta-D-galactose</name>
        <dbReference type="ChEBI" id="CHEBI:27667"/>
    </ligand>
</feature>
<dbReference type="SUPFAM" id="SSF74650">
    <property type="entry name" value="Galactose mutarotase-like"/>
    <property type="match status" value="1"/>
</dbReference>
<dbReference type="PANTHER" id="PTHR10091:SF0">
    <property type="entry name" value="GALACTOSE MUTAROTASE"/>
    <property type="match status" value="1"/>
</dbReference>
<dbReference type="PANTHER" id="PTHR10091">
    <property type="entry name" value="ALDOSE-1-EPIMERASE"/>
    <property type="match status" value="1"/>
</dbReference>
<dbReference type="Proteomes" id="UP000254893">
    <property type="component" value="Unassembled WGS sequence"/>
</dbReference>
<name>A0A380BY89_SPHSI</name>
<evidence type="ECO:0000256" key="11">
    <source>
        <dbReference type="PIRNR" id="PIRNR005096"/>
    </source>
</evidence>
<evidence type="ECO:0000256" key="13">
    <source>
        <dbReference type="PIRSR" id="PIRSR005096-2"/>
    </source>
</evidence>
<feature type="binding site" evidence="14">
    <location>
        <begin position="181"/>
        <end position="183"/>
    </location>
    <ligand>
        <name>beta-D-galactose</name>
        <dbReference type="ChEBI" id="CHEBI:27667"/>
    </ligand>
</feature>
<accession>A0A380BY89</accession>
<evidence type="ECO:0000256" key="9">
    <source>
        <dbReference type="ARBA" id="ARBA00023235"/>
    </source>
</evidence>
<comment type="subunit">
    <text evidence="5">Monomer.</text>
</comment>
<dbReference type="Gene3D" id="2.70.98.10">
    <property type="match status" value="1"/>
</dbReference>
<evidence type="ECO:0000313" key="15">
    <source>
        <dbReference type="EMBL" id="SUJ08705.1"/>
    </source>
</evidence>
<feature type="binding site" evidence="13">
    <location>
        <position position="252"/>
    </location>
    <ligand>
        <name>beta-D-galactose</name>
        <dbReference type="ChEBI" id="CHEBI:27667"/>
    </ligand>
</feature>
<protein>
    <recommendedName>
        <fullName evidence="7 11">Aldose 1-epimerase</fullName>
        <ecNumber evidence="6 11">5.1.3.3</ecNumber>
    </recommendedName>
</protein>
<dbReference type="RefSeq" id="WP_115169936.1">
    <property type="nucleotide sequence ID" value="NZ_UGYW01000002.1"/>
</dbReference>
<dbReference type="InterPro" id="IPR015443">
    <property type="entry name" value="Aldose_1-epimerase"/>
</dbReference>
<dbReference type="Pfam" id="PF01263">
    <property type="entry name" value="Aldose_epim"/>
    <property type="match status" value="1"/>
</dbReference>
<evidence type="ECO:0000313" key="16">
    <source>
        <dbReference type="Proteomes" id="UP000254893"/>
    </source>
</evidence>
<dbReference type="PROSITE" id="PS00545">
    <property type="entry name" value="ALDOSE_1_EPIMERASE"/>
    <property type="match status" value="1"/>
</dbReference>
<evidence type="ECO:0000256" key="1">
    <source>
        <dbReference type="ARBA" id="ARBA00001614"/>
    </source>
</evidence>
<dbReference type="EC" id="5.1.3.3" evidence="6 11"/>
<dbReference type="InterPro" id="IPR018052">
    <property type="entry name" value="Ald1_epimerase_CS"/>
</dbReference>
<dbReference type="GO" id="GO:0004034">
    <property type="term" value="F:aldose 1-epimerase activity"/>
    <property type="evidence" value="ECO:0007669"/>
    <property type="project" value="UniProtKB-EC"/>
</dbReference>
<feature type="active site" description="Proton donor" evidence="12">
    <location>
        <position position="181"/>
    </location>
</feature>
<evidence type="ECO:0000256" key="4">
    <source>
        <dbReference type="ARBA" id="ARBA00006206"/>
    </source>
</evidence>
<dbReference type="PIRSF" id="PIRSF005096">
    <property type="entry name" value="GALM"/>
    <property type="match status" value="1"/>
</dbReference>
<reference evidence="15 16" key="1">
    <citation type="submission" date="2018-06" db="EMBL/GenBank/DDBJ databases">
        <authorList>
            <consortium name="Pathogen Informatics"/>
            <person name="Doyle S."/>
        </authorList>
    </citation>
    <scope>NUCLEOTIDE SEQUENCE [LARGE SCALE GENOMIC DNA]</scope>
    <source>
        <strain evidence="15 16">NCTC11388</strain>
    </source>
</reference>